<sequence>MAKKAKTAKVNAAAPPEQVEMANKILDQNPEMQAVYIVDGLYYASEKMAKEAAAQIGFEIVTIKRGQKEQPKPEDEGETLESELDNDAEGAQDEDEE</sequence>
<feature type="region of interest" description="Disordered" evidence="1">
    <location>
        <begin position="63"/>
        <end position="97"/>
    </location>
</feature>
<gene>
    <name evidence="2" type="ORF">EII41_06975</name>
</gene>
<name>A0A3P1YX26_TANFO</name>
<comment type="caution">
    <text evidence="2">The sequence shown here is derived from an EMBL/GenBank/DDBJ whole genome shotgun (WGS) entry which is preliminary data.</text>
</comment>
<dbReference type="EMBL" id="RQYN01000021">
    <property type="protein sequence ID" value="RRD75248.1"/>
    <property type="molecule type" value="Genomic_DNA"/>
</dbReference>
<evidence type="ECO:0000256" key="1">
    <source>
        <dbReference type="SAM" id="MobiDB-lite"/>
    </source>
</evidence>
<dbReference type="RefSeq" id="WP_124789996.1">
    <property type="nucleotide sequence ID" value="NZ_RQYN01000021.1"/>
</dbReference>
<dbReference type="AlphaFoldDB" id="A0A3P1YX26"/>
<proteinExistence type="predicted"/>
<evidence type="ECO:0000313" key="3">
    <source>
        <dbReference type="Proteomes" id="UP000279860"/>
    </source>
</evidence>
<protein>
    <submittedName>
        <fullName evidence="2">Uncharacterized protein</fullName>
    </submittedName>
</protein>
<organism evidence="2 3">
    <name type="scientific">Tannerella forsythia</name>
    <name type="common">Bacteroides forsythus</name>
    <dbReference type="NCBI Taxonomy" id="28112"/>
    <lineage>
        <taxon>Bacteria</taxon>
        <taxon>Pseudomonadati</taxon>
        <taxon>Bacteroidota</taxon>
        <taxon>Bacteroidia</taxon>
        <taxon>Bacteroidales</taxon>
        <taxon>Tannerellaceae</taxon>
        <taxon>Tannerella</taxon>
    </lineage>
</organism>
<evidence type="ECO:0000313" key="2">
    <source>
        <dbReference type="EMBL" id="RRD75248.1"/>
    </source>
</evidence>
<accession>A0A3P1YX26</accession>
<feature type="compositionally biased region" description="Acidic residues" evidence="1">
    <location>
        <begin position="75"/>
        <end position="97"/>
    </location>
</feature>
<dbReference type="Proteomes" id="UP000279860">
    <property type="component" value="Unassembled WGS sequence"/>
</dbReference>
<reference evidence="2 3" key="1">
    <citation type="submission" date="2018-11" db="EMBL/GenBank/DDBJ databases">
        <title>Genomes From Bacteria Associated with the Canine Oral Cavity: a Test Case for Automated Genome-Based Taxonomic Assignment.</title>
        <authorList>
            <person name="Coil D.A."/>
            <person name="Jospin G."/>
            <person name="Darling A.E."/>
            <person name="Wallis C."/>
            <person name="Davis I.J."/>
            <person name="Harris S."/>
            <person name="Eisen J.A."/>
            <person name="Holcombe L.J."/>
            <person name="O'Flynn C."/>
        </authorList>
    </citation>
    <scope>NUCLEOTIDE SEQUENCE [LARGE SCALE GENOMIC DNA]</scope>
    <source>
        <strain evidence="2 3">OH1426_COT-023</strain>
    </source>
</reference>